<dbReference type="EMBL" id="LRPN01000175">
    <property type="protein sequence ID" value="KWZ77318.1"/>
    <property type="molecule type" value="Genomic_DNA"/>
</dbReference>
<evidence type="ECO:0000256" key="1">
    <source>
        <dbReference type="SAM" id="Phobius"/>
    </source>
</evidence>
<dbReference type="PANTHER" id="PTHR37946:SF1">
    <property type="entry name" value="SLL1969 PROTEIN"/>
    <property type="match status" value="1"/>
</dbReference>
<keyword evidence="1" id="KW-0812">Transmembrane</keyword>
<dbReference type="GeneID" id="93258181"/>
<dbReference type="PATRIC" id="fig|1398.18.peg.137"/>
<keyword evidence="1" id="KW-1133">Transmembrane helix</keyword>
<reference evidence="5" key="4">
    <citation type="submission" date="2016-01" db="EMBL/GenBank/DDBJ databases">
        <authorList>
            <person name="Mitreva M."/>
            <person name="Pepin K.H."/>
            <person name="Mihindukulasuriya K.A."/>
            <person name="Fulton R."/>
            <person name="Fronick C."/>
            <person name="O'Laughlin M."/>
            <person name="Miner T."/>
            <person name="Herter B."/>
            <person name="Rosa B.A."/>
            <person name="Cordes M."/>
            <person name="Tomlinson C."/>
            <person name="Wollam A."/>
            <person name="Palsikar V.B."/>
            <person name="Mardis E.R."/>
            <person name="Wilson R.K."/>
        </authorList>
    </citation>
    <scope>NUCLEOTIDE SEQUENCE [LARGE SCALE GENOMIC DNA]</scope>
    <source>
        <strain evidence="5">GED7749B</strain>
    </source>
</reference>
<dbReference type="SUPFAM" id="SSF53474">
    <property type="entry name" value="alpha/beta-Hydrolases"/>
    <property type="match status" value="1"/>
</dbReference>
<sequence>MPYIQRRNAILAMICLFLMLSLSTVWFSYRTDKSNAAAAPPAQKPVPTVFVHGYKGTARSFNGMLGRLEKSGTAEKAMVIRVTKDGMIVVNGEISNRARHPMIQVIFSDNRASFRQTAGWLEKTMHILYTKYDVKEANLVGHSMGGLICTKYIEDTSGRRQYPDIQKLVTIGSPYEGVLTRVFKQNPNNTGDAARDLLPGSVALKALYANKSRFNPHIQVLAIAGVVNKPASGDSLVSLDSALFSRFIVPKKQYTSKIVYGKNAQHSSLHENKRVDRLVADFLWHAKK</sequence>
<dbReference type="RefSeq" id="WP_035183167.1">
    <property type="nucleotide sequence ID" value="NZ_CP010525.1"/>
</dbReference>
<evidence type="ECO:0000313" key="2">
    <source>
        <dbReference type="EMBL" id="AJO20930.1"/>
    </source>
</evidence>
<keyword evidence="1" id="KW-0472">Membrane</keyword>
<proteinExistence type="predicted"/>
<reference evidence="4" key="2">
    <citation type="submission" date="2015-01" db="EMBL/GenBank/DDBJ databases">
        <title>Comparative genome analysis of Bacillus coagulans HM-08, Clostridium butyricum HM-68, Bacillus subtilis HM-66 and Bacillus paralicheniformis BL-09.</title>
        <authorList>
            <person name="Zhang H."/>
        </authorList>
    </citation>
    <scope>NUCLEOTIDE SEQUENCE [LARGE SCALE GENOMIC DNA]</scope>
    <source>
        <strain evidence="4">HM-08</strain>
    </source>
</reference>
<dbReference type="InterPro" id="IPR010315">
    <property type="entry name" value="DUF915_hydro-like"/>
</dbReference>
<dbReference type="Gene3D" id="3.40.50.1820">
    <property type="entry name" value="alpha/beta hydrolase"/>
    <property type="match status" value="1"/>
</dbReference>
<dbReference type="EMBL" id="CP010525">
    <property type="protein sequence ID" value="AJO20930.1"/>
    <property type="molecule type" value="Genomic_DNA"/>
</dbReference>
<organism evidence="3 5">
    <name type="scientific">Heyndrickxia coagulans</name>
    <name type="common">Weizmannia coagulans</name>
    <dbReference type="NCBI Taxonomy" id="1398"/>
    <lineage>
        <taxon>Bacteria</taxon>
        <taxon>Bacillati</taxon>
        <taxon>Bacillota</taxon>
        <taxon>Bacilli</taxon>
        <taxon>Bacillales</taxon>
        <taxon>Bacillaceae</taxon>
        <taxon>Heyndrickxia</taxon>
    </lineage>
</organism>
<gene>
    <name evidence="3" type="ORF">HMPREF3213_03304</name>
    <name evidence="2" type="ORF">SB48_HM08orf00202</name>
</gene>
<feature type="transmembrane region" description="Helical" evidence="1">
    <location>
        <begin position="9"/>
        <end position="29"/>
    </location>
</feature>
<dbReference type="AlphaFoldDB" id="A0A0C5C6B1"/>
<evidence type="ECO:0000313" key="4">
    <source>
        <dbReference type="Proteomes" id="UP000032024"/>
    </source>
</evidence>
<dbReference type="InterPro" id="IPR029058">
    <property type="entry name" value="AB_hydrolase_fold"/>
</dbReference>
<name>A0A0C5C6B1_HEYCO</name>
<evidence type="ECO:0000313" key="5">
    <source>
        <dbReference type="Proteomes" id="UP000070376"/>
    </source>
</evidence>
<reference evidence="2" key="1">
    <citation type="submission" date="2015-01" db="EMBL/GenBank/DDBJ databases">
        <title>Comparative genome analysis of Bacillus coagulans HM-08, Clostridium butyricum HM-68, Bacillus subtilis HM-66 and Bacillus licheniformis BL-09.</title>
        <authorList>
            <person name="Zhang H."/>
        </authorList>
    </citation>
    <scope>NUCLEOTIDE SEQUENCE [LARGE SCALE GENOMIC DNA]</scope>
    <source>
        <strain evidence="2">HM-08</strain>
    </source>
</reference>
<dbReference type="Pfam" id="PF06028">
    <property type="entry name" value="DUF915"/>
    <property type="match status" value="1"/>
</dbReference>
<protein>
    <submittedName>
        <fullName evidence="3">Uncharacterized protein</fullName>
    </submittedName>
</protein>
<dbReference type="Proteomes" id="UP000070376">
    <property type="component" value="Unassembled WGS sequence"/>
</dbReference>
<accession>A0A0C5C6B1</accession>
<dbReference type="Proteomes" id="UP000032024">
    <property type="component" value="Chromosome"/>
</dbReference>
<dbReference type="PANTHER" id="PTHR37946">
    <property type="entry name" value="SLL1969 PROTEIN"/>
    <property type="match status" value="1"/>
</dbReference>
<keyword evidence="4" id="KW-1185">Reference proteome</keyword>
<evidence type="ECO:0000313" key="3">
    <source>
        <dbReference type="EMBL" id="KWZ77318.1"/>
    </source>
</evidence>
<dbReference type="STRING" id="1398.AB434_1018"/>
<reference evidence="3" key="3">
    <citation type="submission" date="2016-01" db="EMBL/GenBank/DDBJ databases">
        <authorList>
            <person name="Oliw E.H."/>
        </authorList>
    </citation>
    <scope>NUCLEOTIDE SEQUENCE [LARGE SCALE GENOMIC DNA]</scope>
    <source>
        <strain evidence="3">GED7749B</strain>
    </source>
</reference>